<evidence type="ECO:0000313" key="3">
    <source>
        <dbReference type="Proteomes" id="UP000001321"/>
    </source>
</evidence>
<feature type="compositionally biased region" description="Acidic residues" evidence="1">
    <location>
        <begin position="50"/>
        <end position="60"/>
    </location>
</feature>
<name>B0RA28_HALS3</name>
<dbReference type="Proteomes" id="UP000001321">
    <property type="component" value="Plasmid PHS3"/>
</dbReference>
<dbReference type="PROSITE" id="PS51257">
    <property type="entry name" value="PROKAR_LIPOPROTEIN"/>
    <property type="match status" value="1"/>
</dbReference>
<gene>
    <name evidence="2" type="ordered locus">OE_5311R</name>
</gene>
<reference evidence="2 3" key="1">
    <citation type="journal article" date="2008" name="Genomics">
        <title>Evolution in the laboratory: the genome of Halobacterium salinarum strain R1 compared to that of strain NRC-1.</title>
        <authorList>
            <person name="Pfeiffer F."/>
            <person name="Schuster S.C."/>
            <person name="Broicher A."/>
            <person name="Falb M."/>
            <person name="Palm P."/>
            <person name="Rodewald K."/>
            <person name="Ruepp A."/>
            <person name="Soppa J."/>
            <person name="Tittor J."/>
            <person name="Oesterhelt D."/>
        </authorList>
    </citation>
    <scope>NUCLEOTIDE SEQUENCE [LARGE SCALE GENOMIC DNA]</scope>
    <source>
        <strain evidence="3">ATCC 29341 / DSM 671 / R1</strain>
        <plasmid evidence="3">Plasmid PHS3</plasmid>
    </source>
</reference>
<organism evidence="2 3">
    <name type="scientific">Halobacterium salinarum (strain ATCC 29341 / DSM 671 / R1)</name>
    <dbReference type="NCBI Taxonomy" id="478009"/>
    <lineage>
        <taxon>Archaea</taxon>
        <taxon>Methanobacteriati</taxon>
        <taxon>Methanobacteriota</taxon>
        <taxon>Stenosarchaea group</taxon>
        <taxon>Halobacteria</taxon>
        <taxon>Halobacteriales</taxon>
        <taxon>Halobacteriaceae</taxon>
        <taxon>Halobacterium</taxon>
        <taxon>Halobacterium salinarum NRC-34001</taxon>
    </lineage>
</organism>
<protein>
    <submittedName>
        <fullName evidence="2">Uncharacterized protein</fullName>
    </submittedName>
</protein>
<dbReference type="KEGG" id="hsl:OE_5311R"/>
<keyword evidence="2" id="KW-0614">Plasmid</keyword>
<sequence length="121" mass="12919">MSHDFTRRNVLTMVAASSATALSGCGYIAGDDDDLVIANNRQEEVSVELELTSESDEELFADTVSPSPDSEATEDDVLPSSGTVTLTATVGEDLSNTESFEVNEATSLHIDIEDTIAFEKL</sequence>
<proteinExistence type="predicted"/>
<feature type="region of interest" description="Disordered" evidence="1">
    <location>
        <begin position="50"/>
        <end position="81"/>
    </location>
</feature>
<dbReference type="EnsemblBacteria" id="CAP15623">
    <property type="protein sequence ID" value="CAP15623"/>
    <property type="gene ID" value="OE_5311R"/>
</dbReference>
<dbReference type="AlphaFoldDB" id="B0RA28"/>
<geneLocation type="plasmid" evidence="2 3">
    <name>PHS3</name>
</geneLocation>
<dbReference type="EMBL" id="AM774418">
    <property type="protein sequence ID" value="CAP15623.2"/>
    <property type="molecule type" value="Genomic_DNA"/>
</dbReference>
<accession>B0RA28</accession>
<dbReference type="HOGENOM" id="CLU_2032817_0_0_2"/>
<evidence type="ECO:0000313" key="2">
    <source>
        <dbReference type="EMBL" id="CAP15623.2"/>
    </source>
</evidence>
<evidence type="ECO:0000256" key="1">
    <source>
        <dbReference type="SAM" id="MobiDB-lite"/>
    </source>
</evidence>